<organism evidence="1 2">
    <name type="scientific">Megasphaera hutchinsoni</name>
    <dbReference type="NCBI Taxonomy" id="1588748"/>
    <lineage>
        <taxon>Bacteria</taxon>
        <taxon>Bacillati</taxon>
        <taxon>Bacillota</taxon>
        <taxon>Negativicutes</taxon>
        <taxon>Veillonellales</taxon>
        <taxon>Veillonellaceae</taxon>
        <taxon>Megasphaera</taxon>
    </lineage>
</organism>
<proteinExistence type="predicted"/>
<accession>A0A134CEJ3</accession>
<dbReference type="STRING" id="1588748.HMPREF3182_01031"/>
<comment type="caution">
    <text evidence="1">The sequence shown here is derived from an EMBL/GenBank/DDBJ whole genome shotgun (WGS) entry which is preliminary data.</text>
</comment>
<sequence length="55" mass="6476">MIKSKEGLYFRNFCVISFLNVLKKSGSSGIINMMVEIHNGQEMMKKINKNIYYRQ</sequence>
<keyword evidence="2" id="KW-1185">Reference proteome</keyword>
<dbReference type="Proteomes" id="UP000070160">
    <property type="component" value="Unassembled WGS sequence"/>
</dbReference>
<gene>
    <name evidence="1" type="ORF">HMPREF3182_01031</name>
</gene>
<evidence type="ECO:0000313" key="1">
    <source>
        <dbReference type="EMBL" id="KXB90611.1"/>
    </source>
</evidence>
<protein>
    <submittedName>
        <fullName evidence="1">Uncharacterized protein</fullName>
    </submittedName>
</protein>
<reference evidence="2" key="1">
    <citation type="submission" date="2016-01" db="EMBL/GenBank/DDBJ databases">
        <authorList>
            <person name="Mitreva M."/>
            <person name="Pepin K.H."/>
            <person name="Mihindukulasuriya K.A."/>
            <person name="Fulton R."/>
            <person name="Fronick C."/>
            <person name="O'Laughlin M."/>
            <person name="Miner T."/>
            <person name="Herter B."/>
            <person name="Rosa B.A."/>
            <person name="Cordes M."/>
            <person name="Tomlinson C."/>
            <person name="Wollam A."/>
            <person name="Palsikar V.B."/>
            <person name="Mardis E.R."/>
            <person name="Wilson R.K."/>
        </authorList>
    </citation>
    <scope>NUCLEOTIDE SEQUENCE [LARGE SCALE GENOMIC DNA]</scope>
    <source>
        <strain evidence="2">KA00182</strain>
    </source>
</reference>
<name>A0A134CEJ3_9FIRM</name>
<evidence type="ECO:0000313" key="2">
    <source>
        <dbReference type="Proteomes" id="UP000070160"/>
    </source>
</evidence>
<dbReference type="EMBL" id="LSDT01000044">
    <property type="protein sequence ID" value="KXB90611.1"/>
    <property type="molecule type" value="Genomic_DNA"/>
</dbReference>
<dbReference type="AlphaFoldDB" id="A0A134CEJ3"/>